<keyword evidence="3" id="KW-1185">Reference proteome</keyword>
<dbReference type="AlphaFoldDB" id="A0A0A1TCX7"/>
<dbReference type="Pfam" id="PF20150">
    <property type="entry name" value="2EXR"/>
    <property type="match status" value="1"/>
</dbReference>
<sequence length="415" mass="47549">MESKAVAYKLIHDVSLSCAESHSPSAPATFSPFTRLPPELRHRIWMECMSAPRFLRIILHDDVSQAAHLYNATNQLGYTISRYPYFTVVEETSGHSSPQMLNGVSREAQLLYRQAYRVRFPIRVKGSDGVIRTKTISLTPEKTILWVETARADCNGPAILHFLHDLLAYDPKGVGVVHLAISRFMDIQSLAQIDPESLPLPVHTSLIKLLSSSIQSFYSVMVCDRELRCTLGQMTCPRAKFHRSLSVPIFCQSGVYRSLSRDYRDIKRDLEHVAFPLDPRMVVFQWNMLKAKFGQQDKCIYLGYILCCVADNIHLKPACSHRQQLLDELATEDQHWGEWSQILNQDIWGERLTRDEYTARQHSLPQVSGVWVFAQDAMGHIPDVAEMKYATADEWEFKMVKDLSGFQPELWVFEL</sequence>
<dbReference type="OrthoDB" id="3469466at2759"/>
<dbReference type="EMBL" id="CDHN01000005">
    <property type="protein sequence ID" value="CEJ92639.1"/>
    <property type="molecule type" value="Genomic_DNA"/>
</dbReference>
<accession>A0A0A1TCX7</accession>
<proteinExistence type="predicted"/>
<feature type="domain" description="2EXR" evidence="1">
    <location>
        <begin position="30"/>
        <end position="125"/>
    </location>
</feature>
<dbReference type="Proteomes" id="UP000039046">
    <property type="component" value="Unassembled WGS sequence"/>
</dbReference>
<dbReference type="InterPro" id="IPR045518">
    <property type="entry name" value="2EXR"/>
</dbReference>
<reference evidence="2 3" key="1">
    <citation type="journal article" date="2015" name="Genome Announc.">
        <title>Draft Genome Sequence and Gene Annotation of the Entomopathogenic Fungus Verticillium hemipterigenum.</title>
        <authorList>
            <person name="Horn F."/>
            <person name="Habel A."/>
            <person name="Scharf D.H."/>
            <person name="Dworschak J."/>
            <person name="Brakhage A.A."/>
            <person name="Guthke R."/>
            <person name="Hertweck C."/>
            <person name="Linde J."/>
        </authorList>
    </citation>
    <scope>NUCLEOTIDE SEQUENCE [LARGE SCALE GENOMIC DNA]</scope>
</reference>
<protein>
    <recommendedName>
        <fullName evidence="1">2EXR domain-containing protein</fullName>
    </recommendedName>
</protein>
<gene>
    <name evidence="2" type="ORF">VHEMI08277</name>
</gene>
<evidence type="ECO:0000313" key="3">
    <source>
        <dbReference type="Proteomes" id="UP000039046"/>
    </source>
</evidence>
<evidence type="ECO:0000259" key="1">
    <source>
        <dbReference type="Pfam" id="PF20150"/>
    </source>
</evidence>
<name>A0A0A1TCX7_9HYPO</name>
<evidence type="ECO:0000313" key="2">
    <source>
        <dbReference type="EMBL" id="CEJ92639.1"/>
    </source>
</evidence>
<dbReference type="HOGENOM" id="CLU_045008_2_0_1"/>
<organism evidence="2 3">
    <name type="scientific">[Torrubiella] hemipterigena</name>
    <dbReference type="NCBI Taxonomy" id="1531966"/>
    <lineage>
        <taxon>Eukaryota</taxon>
        <taxon>Fungi</taxon>
        <taxon>Dikarya</taxon>
        <taxon>Ascomycota</taxon>
        <taxon>Pezizomycotina</taxon>
        <taxon>Sordariomycetes</taxon>
        <taxon>Hypocreomycetidae</taxon>
        <taxon>Hypocreales</taxon>
        <taxon>Clavicipitaceae</taxon>
        <taxon>Clavicipitaceae incertae sedis</taxon>
        <taxon>'Torrubiella' clade</taxon>
    </lineage>
</organism>